<gene>
    <name evidence="4" type="ORF">B0T18DRAFT_384995</name>
</gene>
<dbReference type="PANTHER" id="PTHR46115">
    <property type="entry name" value="THIOREDOXIN-LIKE PROTEIN 1"/>
    <property type="match status" value="1"/>
</dbReference>
<dbReference type="Pfam" id="PF00085">
    <property type="entry name" value="Thioredoxin"/>
    <property type="match status" value="1"/>
</dbReference>
<name>A0AA40F839_9PEZI</name>
<evidence type="ECO:0000256" key="2">
    <source>
        <dbReference type="ARBA" id="ARBA00023157"/>
    </source>
</evidence>
<comment type="caution">
    <text evidence="4">The sequence shown here is derived from an EMBL/GenBank/DDBJ whole genome shotgun (WGS) entry which is preliminary data.</text>
</comment>
<keyword evidence="2" id="KW-1015">Disulfide bond</keyword>
<accession>A0AA40F839</accession>
<dbReference type="Proteomes" id="UP001172155">
    <property type="component" value="Unassembled WGS sequence"/>
</dbReference>
<reference evidence="4" key="1">
    <citation type="submission" date="2023-06" db="EMBL/GenBank/DDBJ databases">
        <title>Genome-scale phylogeny and comparative genomics of the fungal order Sordariales.</title>
        <authorList>
            <consortium name="Lawrence Berkeley National Laboratory"/>
            <person name="Hensen N."/>
            <person name="Bonometti L."/>
            <person name="Westerberg I."/>
            <person name="Brannstrom I.O."/>
            <person name="Guillou S."/>
            <person name="Cros-Aarteil S."/>
            <person name="Calhoun S."/>
            <person name="Haridas S."/>
            <person name="Kuo A."/>
            <person name="Mondo S."/>
            <person name="Pangilinan J."/>
            <person name="Riley R."/>
            <person name="LaButti K."/>
            <person name="Andreopoulos B."/>
            <person name="Lipzen A."/>
            <person name="Chen C."/>
            <person name="Yanf M."/>
            <person name="Daum C."/>
            <person name="Ng V."/>
            <person name="Clum A."/>
            <person name="Steindorff A."/>
            <person name="Ohm R."/>
            <person name="Martin F."/>
            <person name="Silar P."/>
            <person name="Natvig D."/>
            <person name="Lalanne C."/>
            <person name="Gautier V."/>
            <person name="Ament-velasquez S.L."/>
            <person name="Kruys A."/>
            <person name="Hutchinson M.I."/>
            <person name="Powell A.J."/>
            <person name="Barry K."/>
            <person name="Miller A.N."/>
            <person name="Grigoriev I.V."/>
            <person name="Debuchy R."/>
            <person name="Gladieux P."/>
            <person name="Thoren M.H."/>
            <person name="Johannesson H."/>
        </authorList>
    </citation>
    <scope>NUCLEOTIDE SEQUENCE</scope>
    <source>
        <strain evidence="4">SMH3187-1</strain>
    </source>
</reference>
<dbReference type="InterPro" id="IPR036249">
    <property type="entry name" value="Thioredoxin-like_sf"/>
</dbReference>
<proteinExistence type="inferred from homology"/>
<feature type="domain" description="Thioredoxin" evidence="3">
    <location>
        <begin position="1"/>
        <end position="111"/>
    </location>
</feature>
<evidence type="ECO:0000256" key="1">
    <source>
        <dbReference type="ARBA" id="ARBA00008987"/>
    </source>
</evidence>
<sequence>MSEVHAIHSADDLAALTASHRYVLLDFWADWCPPCKAIAPFFATLARKHGVPGRLAFAKIDVDELAEVSQGYGITAMPSFLLLVDGKPEGVEVPGIESSERGVVVVDGKVGLVRGAAPKVLTALGEALGGLVKAEGEGGLKLDEDF</sequence>
<evidence type="ECO:0000259" key="3">
    <source>
        <dbReference type="PROSITE" id="PS51352"/>
    </source>
</evidence>
<evidence type="ECO:0000313" key="5">
    <source>
        <dbReference type="Proteomes" id="UP001172155"/>
    </source>
</evidence>
<dbReference type="SUPFAM" id="SSF52833">
    <property type="entry name" value="Thioredoxin-like"/>
    <property type="match status" value="1"/>
</dbReference>
<organism evidence="4 5">
    <name type="scientific">Schizothecium vesticola</name>
    <dbReference type="NCBI Taxonomy" id="314040"/>
    <lineage>
        <taxon>Eukaryota</taxon>
        <taxon>Fungi</taxon>
        <taxon>Dikarya</taxon>
        <taxon>Ascomycota</taxon>
        <taxon>Pezizomycotina</taxon>
        <taxon>Sordariomycetes</taxon>
        <taxon>Sordariomycetidae</taxon>
        <taxon>Sordariales</taxon>
        <taxon>Schizotheciaceae</taxon>
        <taxon>Schizothecium</taxon>
    </lineage>
</organism>
<protein>
    <submittedName>
        <fullName evidence="4">Thioredoxin-like protein</fullName>
    </submittedName>
</protein>
<dbReference type="PROSITE" id="PS00194">
    <property type="entry name" value="THIOREDOXIN_1"/>
    <property type="match status" value="1"/>
</dbReference>
<dbReference type="PROSITE" id="PS51352">
    <property type="entry name" value="THIOREDOXIN_2"/>
    <property type="match status" value="1"/>
</dbReference>
<evidence type="ECO:0000313" key="4">
    <source>
        <dbReference type="EMBL" id="KAK0752831.1"/>
    </source>
</evidence>
<dbReference type="CDD" id="cd02947">
    <property type="entry name" value="TRX_family"/>
    <property type="match status" value="1"/>
</dbReference>
<comment type="similarity">
    <text evidence="1">Belongs to the thioredoxin family.</text>
</comment>
<dbReference type="Gene3D" id="3.40.30.10">
    <property type="entry name" value="Glutaredoxin"/>
    <property type="match status" value="1"/>
</dbReference>
<keyword evidence="5" id="KW-1185">Reference proteome</keyword>
<dbReference type="PRINTS" id="PR00421">
    <property type="entry name" value="THIOREDOXIN"/>
</dbReference>
<dbReference type="AlphaFoldDB" id="A0AA40F839"/>
<dbReference type="EMBL" id="JAUKUD010000001">
    <property type="protein sequence ID" value="KAK0752831.1"/>
    <property type="molecule type" value="Genomic_DNA"/>
</dbReference>
<dbReference type="InterPro" id="IPR017937">
    <property type="entry name" value="Thioredoxin_CS"/>
</dbReference>
<dbReference type="InterPro" id="IPR013766">
    <property type="entry name" value="Thioredoxin_domain"/>
</dbReference>